<accession>A0ABN8LD79</accession>
<sequence length="335" mass="38055">MDETFAADGNENSIKRRNHAGPLPRVIYDLFLNCIRLRCAATLPKWIPSGPELKAAGFPKPKGGITRRERFKNWAERMDVRFDAEANSDVLVHKRTGKIIVPIEEFETVVKKIHSQGHHDVKKTFALIQQKYTVGHRDFGIDRDIVSIVVETCAGCLLKGKLLVSNGMKNGDSHLVVHNDRLPHYIWMGKSEALSMVAHVPDSKCMWFDKSVLAINLDFNTKLKGLVNELRGEIGATLKGSKDAKDRLLRKISVAQFIIREMRISSRSRLPTEIPEYNQQFIDDMKSLLDSYKQDGKEQLFSTDMELLTEAYRGDGYTDLFIQSVEALIRSLTPR</sequence>
<organism evidence="1 2">
    <name type="scientific">Porites evermanni</name>
    <dbReference type="NCBI Taxonomy" id="104178"/>
    <lineage>
        <taxon>Eukaryota</taxon>
        <taxon>Metazoa</taxon>
        <taxon>Cnidaria</taxon>
        <taxon>Anthozoa</taxon>
        <taxon>Hexacorallia</taxon>
        <taxon>Scleractinia</taxon>
        <taxon>Fungiina</taxon>
        <taxon>Poritidae</taxon>
        <taxon>Porites</taxon>
    </lineage>
</organism>
<dbReference type="EMBL" id="CALNXI010000018">
    <property type="protein sequence ID" value="CAH3015037.1"/>
    <property type="molecule type" value="Genomic_DNA"/>
</dbReference>
<reference evidence="1 2" key="1">
    <citation type="submission" date="2022-05" db="EMBL/GenBank/DDBJ databases">
        <authorList>
            <consortium name="Genoscope - CEA"/>
            <person name="William W."/>
        </authorList>
    </citation>
    <scope>NUCLEOTIDE SEQUENCE [LARGE SCALE GENOMIC DNA]</scope>
</reference>
<comment type="caution">
    <text evidence="1">The sequence shown here is derived from an EMBL/GenBank/DDBJ whole genome shotgun (WGS) entry which is preliminary data.</text>
</comment>
<gene>
    <name evidence="1" type="ORF">PEVE_00011144</name>
</gene>
<keyword evidence="2" id="KW-1185">Reference proteome</keyword>
<dbReference type="Proteomes" id="UP001159427">
    <property type="component" value="Unassembled WGS sequence"/>
</dbReference>
<protein>
    <submittedName>
        <fullName evidence="1">Uncharacterized protein</fullName>
    </submittedName>
</protein>
<dbReference type="Gene3D" id="1.10.340.70">
    <property type="match status" value="1"/>
</dbReference>
<evidence type="ECO:0000313" key="1">
    <source>
        <dbReference type="EMBL" id="CAH3015037.1"/>
    </source>
</evidence>
<evidence type="ECO:0000313" key="2">
    <source>
        <dbReference type="Proteomes" id="UP001159427"/>
    </source>
</evidence>
<dbReference type="Gene3D" id="6.10.140.1300">
    <property type="match status" value="1"/>
</dbReference>
<name>A0ABN8LD79_9CNID</name>
<proteinExistence type="predicted"/>